<dbReference type="eggNOG" id="ENOG502SQ5N">
    <property type="taxonomic scope" value="Eukaryota"/>
</dbReference>
<feature type="region of interest" description="Disordered" evidence="1">
    <location>
        <begin position="921"/>
        <end position="988"/>
    </location>
</feature>
<evidence type="ECO:0000259" key="2">
    <source>
        <dbReference type="Pfam" id="PF20710"/>
    </source>
</evidence>
<accession>K0SG02</accession>
<evidence type="ECO:0000256" key="1">
    <source>
        <dbReference type="SAM" id="MobiDB-lite"/>
    </source>
</evidence>
<feature type="compositionally biased region" description="Low complexity" evidence="1">
    <location>
        <begin position="938"/>
        <end position="975"/>
    </location>
</feature>
<keyword evidence="4" id="KW-1185">Reference proteome</keyword>
<feature type="compositionally biased region" description="Polar residues" evidence="1">
    <location>
        <begin position="620"/>
        <end position="647"/>
    </location>
</feature>
<proteinExistence type="predicted"/>
<dbReference type="Proteomes" id="UP000266841">
    <property type="component" value="Unassembled WGS sequence"/>
</dbReference>
<organism evidence="3 4">
    <name type="scientific">Thalassiosira oceanica</name>
    <name type="common">Marine diatom</name>
    <dbReference type="NCBI Taxonomy" id="159749"/>
    <lineage>
        <taxon>Eukaryota</taxon>
        <taxon>Sar</taxon>
        <taxon>Stramenopiles</taxon>
        <taxon>Ochrophyta</taxon>
        <taxon>Bacillariophyta</taxon>
        <taxon>Coscinodiscophyceae</taxon>
        <taxon>Thalassiosirophycidae</taxon>
        <taxon>Thalassiosirales</taxon>
        <taxon>Thalassiosiraceae</taxon>
        <taxon>Thalassiosira</taxon>
    </lineage>
</organism>
<feature type="compositionally biased region" description="Polar residues" evidence="1">
    <location>
        <begin position="582"/>
        <end position="592"/>
    </location>
</feature>
<sequence>MSRTRVPIKHEAKKAYFAALKNAFLIWNPEKLEKLKSKLREEGKTDNEIEAMMYYNSRLFQDCVERHAPAPKILYYRVRAVYKLFGNIKDSFTGKPLFNKEAWKKANNILEEILLGFYSDPPGFNFYNTRLDNGVPMTNKYGMVLIDCWRGTNRTEGYHKNLKVSFGGWHMGAEASGVTLDTRNHRHNTAVSIKRRPDYPKTGHFNGWVTEQLQNLYFENHGTVLYPGFRNTSDYISTHESFGTIALQVRCFTYLCFCLKLDLSLDISIKSEALHNAVLERCKELGGDFNLTRDQQYLANAVGSPLPYLPFACKEENQKFAEMILSAESPLDDAKAAMVWTKFVDGVNIMPKFDSHIRSHRVKFDRNQRVRQCVDNMKSGQALLDEVNDLIRPRDATTEMDVAAEVAPVDNSATPAEQSTNQVPRPPQIGLSHTWTQVRPAQSLPAPSLEGLSHNSFHSVGNQAVGNNFSQSLLGHGKHCLRCLQFDSASTSGSCKGRGGVQYCDNYDEDGTRRHRLKTSGRAGGVFSSERSFLSKHLEDWGPARLASSQRLSFKRRNDHNFKEPQPGRSSLTLLSAKSISPVASNSGNSIHTPDPETPPIKTKMDAHAAGHDTNKRGENTTATRKQQQHHQTAAASPYGSSFNSNLAGMGAGSNPPSTNPANNVMPSVQDMLSMLGNFCPPNSDGLPCMNPAANAMAKASGLISGKRPFAEGMDQPPAKRHNFGQNMGCANQQPQSSGTSGLIPPSTEGIKFYSRNDVLCGRGGGTNVHPGNRRFRDLINANRRAYLKARKNDKPNISRSIVRTVREMNGRFLKKDDKLGLWFEIGDDGAREKTSQALRQRAPEMRKILMEDEQRQTQEQLRSRMMMQMGGTPNMDNSMPSNLGMNNNMTMNPNFRNQQNSMPSMPNQFMMNQMMMNNMRMNMMGGSGNTDGMQHPNMNFQSQNSNGSSHSNQPSVVSSLRGPSQESAEPQQQQVSNPSSYGGGDFMSRYQSLINQKNLLQEKHDFLSRLAMAGIDPALIGRQSASIEEMQKSALLSGERKEVTPRGA</sequence>
<evidence type="ECO:0000313" key="4">
    <source>
        <dbReference type="Proteomes" id="UP000266841"/>
    </source>
</evidence>
<dbReference type="EMBL" id="AGNL01022120">
    <property type="protein sequence ID" value="EJK59871.1"/>
    <property type="molecule type" value="Genomic_DNA"/>
</dbReference>
<dbReference type="OrthoDB" id="1920326at2759"/>
<gene>
    <name evidence="3" type="ORF">THAOC_19860</name>
</gene>
<protein>
    <recommendedName>
        <fullName evidence="2">DUF6824 domain-containing protein</fullName>
    </recommendedName>
</protein>
<comment type="caution">
    <text evidence="3">The sequence shown here is derived from an EMBL/GenBank/DDBJ whole genome shotgun (WGS) entry which is preliminary data.</text>
</comment>
<name>K0SG02_THAOC</name>
<dbReference type="InterPro" id="IPR049227">
    <property type="entry name" value="DUF6824"/>
</dbReference>
<feature type="region of interest" description="Disordered" evidence="1">
    <location>
        <begin position="582"/>
        <end position="658"/>
    </location>
</feature>
<dbReference type="AlphaFoldDB" id="K0SG02"/>
<feature type="compositionally biased region" description="Basic and acidic residues" evidence="1">
    <location>
        <begin position="603"/>
        <end position="619"/>
    </location>
</feature>
<feature type="domain" description="DUF6824" evidence="2">
    <location>
        <begin position="758"/>
        <end position="841"/>
    </location>
</feature>
<evidence type="ECO:0000313" key="3">
    <source>
        <dbReference type="EMBL" id="EJK59871.1"/>
    </source>
</evidence>
<dbReference type="Pfam" id="PF20710">
    <property type="entry name" value="DUF6824"/>
    <property type="match status" value="1"/>
</dbReference>
<reference evidence="3 4" key="1">
    <citation type="journal article" date="2012" name="Genome Biol.">
        <title>Genome and low-iron response of an oceanic diatom adapted to chronic iron limitation.</title>
        <authorList>
            <person name="Lommer M."/>
            <person name="Specht M."/>
            <person name="Roy A.S."/>
            <person name="Kraemer L."/>
            <person name="Andreson R."/>
            <person name="Gutowska M.A."/>
            <person name="Wolf J."/>
            <person name="Bergner S.V."/>
            <person name="Schilhabel M.B."/>
            <person name="Klostermeier U.C."/>
            <person name="Beiko R.G."/>
            <person name="Rosenstiel P."/>
            <person name="Hippler M."/>
            <person name="Laroche J."/>
        </authorList>
    </citation>
    <scope>NUCLEOTIDE SEQUENCE [LARGE SCALE GENOMIC DNA]</scope>
    <source>
        <strain evidence="3 4">CCMP1005</strain>
    </source>
</reference>